<dbReference type="EMBL" id="JABUFE010000010">
    <property type="protein sequence ID" value="NSX56147.1"/>
    <property type="molecule type" value="Genomic_DNA"/>
</dbReference>
<accession>A0ABX2ITB7</accession>
<dbReference type="CDD" id="cd07377">
    <property type="entry name" value="WHTH_GntR"/>
    <property type="match status" value="1"/>
</dbReference>
<dbReference type="SUPFAM" id="SSF64288">
    <property type="entry name" value="Chorismate lyase-like"/>
    <property type="match status" value="1"/>
</dbReference>
<dbReference type="InterPro" id="IPR011663">
    <property type="entry name" value="UTRA"/>
</dbReference>
<name>A0ABX2ITB7_9RHOB</name>
<dbReference type="InterPro" id="IPR000524">
    <property type="entry name" value="Tscrpt_reg_HTH_GntR"/>
</dbReference>
<dbReference type="RefSeq" id="WP_174139300.1">
    <property type="nucleotide sequence ID" value="NZ_JABUFE010000010.1"/>
</dbReference>
<sequence>MQETLNSWQAVHDEVLRRIHARDWAPGDLIPNETDLAAEFGCARATVNRALRTLAENGVLDRRRKAGTRVALHPISKAILDIPVIRHEIEQRGQTYGYVLLQQKLAVPQMQIQLAMHLAANTKLLHVKAVHMADNAPYVIEDRWINQNSVSGANSIDFSIISANEWLLSHAPYTHGDITFSAVAADAHKSELLAAQPGDALFEMHRTTWDHDIVITTVCLSYAPGHKMKTTL</sequence>
<protein>
    <submittedName>
        <fullName evidence="5">UTRA domain-containing protein</fullName>
    </submittedName>
</protein>
<dbReference type="Gene3D" id="3.40.1410.10">
    <property type="entry name" value="Chorismate lyase-like"/>
    <property type="match status" value="1"/>
</dbReference>
<feature type="domain" description="HTH gntR-type" evidence="4">
    <location>
        <begin position="5"/>
        <end position="73"/>
    </location>
</feature>
<dbReference type="PANTHER" id="PTHR44846:SF16">
    <property type="entry name" value="TRANSCRIPTIONAL REGULATOR PHNF-RELATED"/>
    <property type="match status" value="1"/>
</dbReference>
<dbReference type="Proteomes" id="UP000777935">
    <property type="component" value="Unassembled WGS sequence"/>
</dbReference>
<evidence type="ECO:0000259" key="4">
    <source>
        <dbReference type="PROSITE" id="PS50949"/>
    </source>
</evidence>
<dbReference type="SMART" id="SM00345">
    <property type="entry name" value="HTH_GNTR"/>
    <property type="match status" value="1"/>
</dbReference>
<proteinExistence type="predicted"/>
<dbReference type="InterPro" id="IPR028978">
    <property type="entry name" value="Chorismate_lyase_/UTRA_dom_sf"/>
</dbReference>
<keyword evidence="2" id="KW-0238">DNA-binding</keyword>
<dbReference type="InterPro" id="IPR036388">
    <property type="entry name" value="WH-like_DNA-bd_sf"/>
</dbReference>
<keyword evidence="3" id="KW-0804">Transcription</keyword>
<organism evidence="5 6">
    <name type="scientific">Parasulfitobacter algicola</name>
    <dbReference type="NCBI Taxonomy" id="2614809"/>
    <lineage>
        <taxon>Bacteria</taxon>
        <taxon>Pseudomonadati</taxon>
        <taxon>Pseudomonadota</taxon>
        <taxon>Alphaproteobacteria</taxon>
        <taxon>Rhodobacterales</taxon>
        <taxon>Roseobacteraceae</taxon>
        <taxon>Parasulfitobacter</taxon>
    </lineage>
</organism>
<keyword evidence="6" id="KW-1185">Reference proteome</keyword>
<dbReference type="Pfam" id="PF07702">
    <property type="entry name" value="UTRA"/>
    <property type="match status" value="1"/>
</dbReference>
<dbReference type="Gene3D" id="1.10.10.10">
    <property type="entry name" value="Winged helix-like DNA-binding domain superfamily/Winged helix DNA-binding domain"/>
    <property type="match status" value="1"/>
</dbReference>
<reference evidence="5 6" key="1">
    <citation type="submission" date="2020-06" db="EMBL/GenBank/DDBJ databases">
        <title>Sulfitobacter algicola sp. nov., isolated from green algae.</title>
        <authorList>
            <person name="Wang C."/>
        </authorList>
    </citation>
    <scope>NUCLEOTIDE SEQUENCE [LARGE SCALE GENOMIC DNA]</scope>
    <source>
        <strain evidence="5 6">1151</strain>
    </source>
</reference>
<dbReference type="PANTHER" id="PTHR44846">
    <property type="entry name" value="MANNOSYL-D-GLYCERATE TRANSPORT/METABOLISM SYSTEM REPRESSOR MNGR-RELATED"/>
    <property type="match status" value="1"/>
</dbReference>
<evidence type="ECO:0000313" key="5">
    <source>
        <dbReference type="EMBL" id="NSX56147.1"/>
    </source>
</evidence>
<dbReference type="SMART" id="SM00866">
    <property type="entry name" value="UTRA"/>
    <property type="match status" value="1"/>
</dbReference>
<dbReference type="Pfam" id="PF00392">
    <property type="entry name" value="GntR"/>
    <property type="match status" value="1"/>
</dbReference>
<evidence type="ECO:0000313" key="6">
    <source>
        <dbReference type="Proteomes" id="UP000777935"/>
    </source>
</evidence>
<dbReference type="PROSITE" id="PS50949">
    <property type="entry name" value="HTH_GNTR"/>
    <property type="match status" value="1"/>
</dbReference>
<evidence type="ECO:0000256" key="1">
    <source>
        <dbReference type="ARBA" id="ARBA00023015"/>
    </source>
</evidence>
<dbReference type="InterPro" id="IPR050679">
    <property type="entry name" value="Bact_HTH_transcr_reg"/>
</dbReference>
<comment type="caution">
    <text evidence="5">The sequence shown here is derived from an EMBL/GenBank/DDBJ whole genome shotgun (WGS) entry which is preliminary data.</text>
</comment>
<evidence type="ECO:0000256" key="2">
    <source>
        <dbReference type="ARBA" id="ARBA00023125"/>
    </source>
</evidence>
<dbReference type="PRINTS" id="PR00035">
    <property type="entry name" value="HTHGNTR"/>
</dbReference>
<evidence type="ECO:0000256" key="3">
    <source>
        <dbReference type="ARBA" id="ARBA00023163"/>
    </source>
</evidence>
<dbReference type="SUPFAM" id="SSF46785">
    <property type="entry name" value="Winged helix' DNA-binding domain"/>
    <property type="match status" value="1"/>
</dbReference>
<dbReference type="InterPro" id="IPR036390">
    <property type="entry name" value="WH_DNA-bd_sf"/>
</dbReference>
<gene>
    <name evidence="5" type="ORF">HRQ87_15235</name>
</gene>
<keyword evidence="1" id="KW-0805">Transcription regulation</keyword>